<reference evidence="1" key="1">
    <citation type="submission" date="2020-08" db="EMBL/GenBank/DDBJ databases">
        <title>Multicomponent nature underlies the extraordinary mechanical properties of spider dragline silk.</title>
        <authorList>
            <person name="Kono N."/>
            <person name="Nakamura H."/>
            <person name="Mori M."/>
            <person name="Yoshida Y."/>
            <person name="Ohtoshi R."/>
            <person name="Malay A.D."/>
            <person name="Moran D.A.P."/>
            <person name="Tomita M."/>
            <person name="Numata K."/>
            <person name="Arakawa K."/>
        </authorList>
    </citation>
    <scope>NUCLEOTIDE SEQUENCE</scope>
</reference>
<accession>A0A8X6T9U6</accession>
<dbReference type="EMBL" id="BMAW01003806">
    <property type="protein sequence ID" value="GFS85621.1"/>
    <property type="molecule type" value="Genomic_DNA"/>
</dbReference>
<name>A0A8X6T9U6_NEPPI</name>
<sequence length="59" mass="6537">KRRLGRFSQKAFNPGCLLPTGRHGGLPIMYKLEDAMMVGTILLTTSADPDSIEDMPQIF</sequence>
<proteinExistence type="predicted"/>
<evidence type="ECO:0000313" key="1">
    <source>
        <dbReference type="EMBL" id="GFS85621.1"/>
    </source>
</evidence>
<gene>
    <name evidence="1" type="ORF">NPIL_98421</name>
</gene>
<evidence type="ECO:0000313" key="2">
    <source>
        <dbReference type="Proteomes" id="UP000887013"/>
    </source>
</evidence>
<organism evidence="1 2">
    <name type="scientific">Nephila pilipes</name>
    <name type="common">Giant wood spider</name>
    <name type="synonym">Nephila maculata</name>
    <dbReference type="NCBI Taxonomy" id="299642"/>
    <lineage>
        <taxon>Eukaryota</taxon>
        <taxon>Metazoa</taxon>
        <taxon>Ecdysozoa</taxon>
        <taxon>Arthropoda</taxon>
        <taxon>Chelicerata</taxon>
        <taxon>Arachnida</taxon>
        <taxon>Araneae</taxon>
        <taxon>Araneomorphae</taxon>
        <taxon>Entelegynae</taxon>
        <taxon>Araneoidea</taxon>
        <taxon>Nephilidae</taxon>
        <taxon>Nephila</taxon>
    </lineage>
</organism>
<feature type="non-terminal residue" evidence="1">
    <location>
        <position position="1"/>
    </location>
</feature>
<keyword evidence="2" id="KW-1185">Reference proteome</keyword>
<dbReference type="Proteomes" id="UP000887013">
    <property type="component" value="Unassembled WGS sequence"/>
</dbReference>
<dbReference type="AlphaFoldDB" id="A0A8X6T9U6"/>
<protein>
    <submittedName>
        <fullName evidence="1">Uncharacterized protein</fullName>
    </submittedName>
</protein>
<comment type="caution">
    <text evidence="1">The sequence shown here is derived from an EMBL/GenBank/DDBJ whole genome shotgun (WGS) entry which is preliminary data.</text>
</comment>